<evidence type="ECO:0000256" key="3">
    <source>
        <dbReference type="ARBA" id="ARBA00010617"/>
    </source>
</evidence>
<dbReference type="GO" id="GO:0016705">
    <property type="term" value="F:oxidoreductase activity, acting on paired donors, with incorporation or reduction of molecular oxygen"/>
    <property type="evidence" value="ECO:0007669"/>
    <property type="project" value="InterPro"/>
</dbReference>
<dbReference type="EMBL" id="SSOP01000120">
    <property type="protein sequence ID" value="KAB5591161.1"/>
    <property type="molecule type" value="Genomic_DNA"/>
</dbReference>
<organism evidence="10 11">
    <name type="scientific">Ceratobasidium theobromae</name>
    <dbReference type="NCBI Taxonomy" id="1582974"/>
    <lineage>
        <taxon>Eukaryota</taxon>
        <taxon>Fungi</taxon>
        <taxon>Dikarya</taxon>
        <taxon>Basidiomycota</taxon>
        <taxon>Agaricomycotina</taxon>
        <taxon>Agaricomycetes</taxon>
        <taxon>Cantharellales</taxon>
        <taxon>Ceratobasidiaceae</taxon>
        <taxon>Ceratobasidium</taxon>
    </lineage>
</organism>
<dbReference type="InterPro" id="IPR036396">
    <property type="entry name" value="Cyt_P450_sf"/>
</dbReference>
<evidence type="ECO:0000256" key="8">
    <source>
        <dbReference type="ARBA" id="ARBA00023033"/>
    </source>
</evidence>
<evidence type="ECO:0000256" key="2">
    <source>
        <dbReference type="ARBA" id="ARBA00005179"/>
    </source>
</evidence>
<dbReference type="Proteomes" id="UP000383932">
    <property type="component" value="Unassembled WGS sequence"/>
</dbReference>
<keyword evidence="5" id="KW-0479">Metal-binding</keyword>
<keyword evidence="9" id="KW-0175">Coiled coil</keyword>
<evidence type="ECO:0000313" key="10">
    <source>
        <dbReference type="EMBL" id="KAB5591161.1"/>
    </source>
</evidence>
<dbReference type="GO" id="GO:0004497">
    <property type="term" value="F:monooxygenase activity"/>
    <property type="evidence" value="ECO:0007669"/>
    <property type="project" value="UniProtKB-KW"/>
</dbReference>
<evidence type="ECO:0000256" key="5">
    <source>
        <dbReference type="ARBA" id="ARBA00022723"/>
    </source>
</evidence>
<comment type="caution">
    <text evidence="10">The sequence shown here is derived from an EMBL/GenBank/DDBJ whole genome shotgun (WGS) entry which is preliminary data.</text>
</comment>
<dbReference type="AlphaFoldDB" id="A0A5N5QI63"/>
<dbReference type="PANTHER" id="PTHR24305:SF166">
    <property type="entry name" value="CYTOCHROME P450 12A4, MITOCHONDRIAL-RELATED"/>
    <property type="match status" value="1"/>
</dbReference>
<name>A0A5N5QI63_9AGAM</name>
<accession>A0A5N5QI63</accession>
<protein>
    <submittedName>
        <fullName evidence="10">Cytokinin hydroxylase</fullName>
    </submittedName>
</protein>
<comment type="pathway">
    <text evidence="2">Secondary metabolite biosynthesis.</text>
</comment>
<keyword evidence="11" id="KW-1185">Reference proteome</keyword>
<dbReference type="PANTHER" id="PTHR24305">
    <property type="entry name" value="CYTOCHROME P450"/>
    <property type="match status" value="1"/>
</dbReference>
<comment type="cofactor">
    <cofactor evidence="1">
        <name>heme</name>
        <dbReference type="ChEBI" id="CHEBI:30413"/>
    </cofactor>
</comment>
<keyword evidence="6" id="KW-0560">Oxidoreductase</keyword>
<dbReference type="Pfam" id="PF00067">
    <property type="entry name" value="p450"/>
    <property type="match status" value="1"/>
</dbReference>
<dbReference type="SUPFAM" id="SSF48264">
    <property type="entry name" value="Cytochrome P450"/>
    <property type="match status" value="1"/>
</dbReference>
<dbReference type="InterPro" id="IPR001128">
    <property type="entry name" value="Cyt_P450"/>
</dbReference>
<keyword evidence="4" id="KW-0349">Heme</keyword>
<dbReference type="GO" id="GO:0020037">
    <property type="term" value="F:heme binding"/>
    <property type="evidence" value="ECO:0007669"/>
    <property type="project" value="InterPro"/>
</dbReference>
<gene>
    <name evidence="10" type="ORF">CTheo_5412</name>
</gene>
<dbReference type="InterPro" id="IPR050121">
    <property type="entry name" value="Cytochrome_P450_monoxygenase"/>
</dbReference>
<dbReference type="OrthoDB" id="1470350at2759"/>
<dbReference type="GO" id="GO:0005506">
    <property type="term" value="F:iron ion binding"/>
    <property type="evidence" value="ECO:0007669"/>
    <property type="project" value="InterPro"/>
</dbReference>
<evidence type="ECO:0000256" key="9">
    <source>
        <dbReference type="SAM" id="Coils"/>
    </source>
</evidence>
<comment type="similarity">
    <text evidence="3">Belongs to the cytochrome P450 family.</text>
</comment>
<evidence type="ECO:0000256" key="1">
    <source>
        <dbReference type="ARBA" id="ARBA00001971"/>
    </source>
</evidence>
<sequence length="479" mass="53930">MDLIQRQLLVDVPGIVHNHPLCCLAALAAALLAGRRVFKHLINPSTYPNVLGPPRKSVVFGHFPEIFSPTNIEFHDALEETYGSVCKVYGLLGRQFGELRTWAAFVLASVLAPRANLNSAANWLYVCTASMHKAQRKVPIFDVVAKNVGIIYDTGTGRLVHSSRLQMKLAITKEIGGAQSKELDMLRPKWLRRKLAEWLPSADAQKLREIIDLQEQQAQRILAQKKAALEDQNNSEELHDVMSNKYSPTSFDAVKANMEAKEEDRLPEDQILGQMNGALARVLQILSQNQPTQDRLRAELLEAPDNMTYDELHSLEYLDAICRETLRLFPPVSFMGREAMEDRVVPLRYPVKGKDGKEIREIQVRKGTGIHVGIRLANRSKKTWGEDANEFKPDRWLERLPNSVSDARTPGVYSSIGFKLSILELKIVLSTLIKSFKFAPGTAQVEWLNYVIMAPYPLGTKNSIREGKEPYMPLNVSVL</sequence>
<reference evidence="10 11" key="1">
    <citation type="journal article" date="2019" name="Fungal Biol. Biotechnol.">
        <title>Draft genome sequence of fastidious pathogen Ceratobasidium theobromae, which causes vascular-streak dieback in Theobroma cacao.</title>
        <authorList>
            <person name="Ali S.S."/>
            <person name="Asman A."/>
            <person name="Shao J."/>
            <person name="Firmansyah A.P."/>
            <person name="Susilo A.W."/>
            <person name="Rosmana A."/>
            <person name="McMahon P."/>
            <person name="Junaid M."/>
            <person name="Guest D."/>
            <person name="Kheng T.Y."/>
            <person name="Meinhardt L.W."/>
            <person name="Bailey B.A."/>
        </authorList>
    </citation>
    <scope>NUCLEOTIDE SEQUENCE [LARGE SCALE GENOMIC DNA]</scope>
    <source>
        <strain evidence="10 11">CT2</strain>
    </source>
</reference>
<dbReference type="Gene3D" id="1.10.630.10">
    <property type="entry name" value="Cytochrome P450"/>
    <property type="match status" value="1"/>
</dbReference>
<evidence type="ECO:0000256" key="7">
    <source>
        <dbReference type="ARBA" id="ARBA00023004"/>
    </source>
</evidence>
<evidence type="ECO:0000256" key="4">
    <source>
        <dbReference type="ARBA" id="ARBA00022617"/>
    </source>
</evidence>
<keyword evidence="8" id="KW-0503">Monooxygenase</keyword>
<proteinExistence type="inferred from homology"/>
<keyword evidence="7" id="KW-0408">Iron</keyword>
<evidence type="ECO:0000313" key="11">
    <source>
        <dbReference type="Proteomes" id="UP000383932"/>
    </source>
</evidence>
<evidence type="ECO:0000256" key="6">
    <source>
        <dbReference type="ARBA" id="ARBA00023002"/>
    </source>
</evidence>
<feature type="coiled-coil region" evidence="9">
    <location>
        <begin position="204"/>
        <end position="231"/>
    </location>
</feature>